<dbReference type="EMBL" id="JAMZMK010006896">
    <property type="protein sequence ID" value="KAI7746773.1"/>
    <property type="molecule type" value="Genomic_DNA"/>
</dbReference>
<evidence type="ECO:0000256" key="1">
    <source>
        <dbReference type="SAM" id="MobiDB-lite"/>
    </source>
</evidence>
<feature type="compositionally biased region" description="Basic and acidic residues" evidence="1">
    <location>
        <begin position="76"/>
        <end position="105"/>
    </location>
</feature>
<dbReference type="AlphaFoldDB" id="A0AAD5GP25"/>
<dbReference type="SUPFAM" id="SSF54001">
    <property type="entry name" value="Cysteine proteinases"/>
    <property type="match status" value="1"/>
</dbReference>
<evidence type="ECO:0000313" key="2">
    <source>
        <dbReference type="EMBL" id="KAI7746773.1"/>
    </source>
</evidence>
<name>A0AAD5GP25_AMBAR</name>
<organism evidence="2 3">
    <name type="scientific">Ambrosia artemisiifolia</name>
    <name type="common">Common ragweed</name>
    <dbReference type="NCBI Taxonomy" id="4212"/>
    <lineage>
        <taxon>Eukaryota</taxon>
        <taxon>Viridiplantae</taxon>
        <taxon>Streptophyta</taxon>
        <taxon>Embryophyta</taxon>
        <taxon>Tracheophyta</taxon>
        <taxon>Spermatophyta</taxon>
        <taxon>Magnoliopsida</taxon>
        <taxon>eudicotyledons</taxon>
        <taxon>Gunneridae</taxon>
        <taxon>Pentapetalae</taxon>
        <taxon>asterids</taxon>
        <taxon>campanulids</taxon>
        <taxon>Asterales</taxon>
        <taxon>Asteraceae</taxon>
        <taxon>Asteroideae</taxon>
        <taxon>Heliantheae alliance</taxon>
        <taxon>Heliantheae</taxon>
        <taxon>Ambrosia</taxon>
    </lineage>
</organism>
<feature type="non-terminal residue" evidence="2">
    <location>
        <position position="262"/>
    </location>
</feature>
<proteinExistence type="predicted"/>
<reference evidence="2" key="1">
    <citation type="submission" date="2022-06" db="EMBL/GenBank/DDBJ databases">
        <title>Uncovering the hologenomic basis of an extraordinary plant invasion.</title>
        <authorList>
            <person name="Bieker V.C."/>
            <person name="Martin M.D."/>
            <person name="Gilbert T."/>
            <person name="Hodgins K."/>
            <person name="Battlay P."/>
            <person name="Petersen B."/>
            <person name="Wilson J."/>
        </authorList>
    </citation>
    <scope>NUCLEOTIDE SEQUENCE</scope>
    <source>
        <strain evidence="2">AA19_3_7</strain>
        <tissue evidence="2">Leaf</tissue>
    </source>
</reference>
<evidence type="ECO:0008006" key="4">
    <source>
        <dbReference type="Google" id="ProtNLM"/>
    </source>
</evidence>
<sequence length="262" mass="30065">LQKEAKVPVPIEEELVEKVEEVVGHVLSWPRHLVIHCSDLEKAVAKKKIKHVNINKKQEAVDKEKNLKEVDHVGTKRKNVKEAAEKGKEKEVVDEEKKRENERQFKNKGQSKKEAKAKRQIIQKVGRKIMTRAKRKERVRMGGSVVLKMAAHVVDGSLKKEDTIRLSFDEDIFGHDSFTYINWNDFEAVFTIDELSGAVISSYIINHWVLAVLDMRKATCYYLDSLSPISFLEQLKQIIDMAMVIYAVQSGTGKVKLNWVNT</sequence>
<evidence type="ECO:0000313" key="3">
    <source>
        <dbReference type="Proteomes" id="UP001206925"/>
    </source>
</evidence>
<comment type="caution">
    <text evidence="2">The sequence shown here is derived from an EMBL/GenBank/DDBJ whole genome shotgun (WGS) entry which is preliminary data.</text>
</comment>
<dbReference type="InterPro" id="IPR038765">
    <property type="entry name" value="Papain-like_cys_pep_sf"/>
</dbReference>
<protein>
    <recommendedName>
        <fullName evidence="4">Ubiquitin-like protease family profile domain-containing protein</fullName>
    </recommendedName>
</protein>
<gene>
    <name evidence="2" type="ORF">M8C21_029597</name>
</gene>
<accession>A0AAD5GP25</accession>
<dbReference type="Proteomes" id="UP001206925">
    <property type="component" value="Unassembled WGS sequence"/>
</dbReference>
<keyword evidence="3" id="KW-1185">Reference proteome</keyword>
<feature type="region of interest" description="Disordered" evidence="1">
    <location>
        <begin position="76"/>
        <end position="117"/>
    </location>
</feature>
<feature type="non-terminal residue" evidence="2">
    <location>
        <position position="1"/>
    </location>
</feature>